<dbReference type="InterPro" id="IPR052570">
    <property type="entry name" value="FliJ"/>
</dbReference>
<dbReference type="NCBIfam" id="TIGR02473">
    <property type="entry name" value="flagell_FliJ"/>
    <property type="match status" value="1"/>
</dbReference>
<gene>
    <name evidence="12" type="primary">fliJ</name>
    <name evidence="12" type="ORF">ISP17_07470</name>
</gene>
<evidence type="ECO:0000256" key="2">
    <source>
        <dbReference type="ARBA" id="ARBA00010004"/>
    </source>
</evidence>
<name>A0ABW8JRP3_9GAMM</name>
<evidence type="ECO:0000313" key="13">
    <source>
        <dbReference type="Proteomes" id="UP001620460"/>
    </source>
</evidence>
<evidence type="ECO:0000256" key="5">
    <source>
        <dbReference type="ARBA" id="ARBA00022475"/>
    </source>
</evidence>
<feature type="compositionally biased region" description="Basic and acidic residues" evidence="11">
    <location>
        <begin position="14"/>
        <end position="23"/>
    </location>
</feature>
<keyword evidence="12" id="KW-0966">Cell projection</keyword>
<keyword evidence="12" id="KW-0969">Cilium</keyword>
<dbReference type="PANTHER" id="PTHR38786:SF1">
    <property type="entry name" value="FLAGELLAR FLIJ PROTEIN"/>
    <property type="match status" value="1"/>
</dbReference>
<feature type="region of interest" description="Disordered" evidence="11">
    <location>
        <begin position="1"/>
        <end position="36"/>
    </location>
</feature>
<feature type="compositionally biased region" description="Basic and acidic residues" evidence="11">
    <location>
        <begin position="116"/>
        <end position="135"/>
    </location>
</feature>
<evidence type="ECO:0000256" key="11">
    <source>
        <dbReference type="SAM" id="MobiDB-lite"/>
    </source>
</evidence>
<evidence type="ECO:0000256" key="10">
    <source>
        <dbReference type="ARBA" id="ARBA00023225"/>
    </source>
</evidence>
<protein>
    <recommendedName>
        <fullName evidence="3">Flagellar FliJ protein</fullName>
    </recommendedName>
</protein>
<keyword evidence="6" id="KW-0145">Chemotaxis</keyword>
<evidence type="ECO:0000256" key="4">
    <source>
        <dbReference type="ARBA" id="ARBA00022448"/>
    </source>
</evidence>
<keyword evidence="9" id="KW-0472">Membrane</keyword>
<evidence type="ECO:0000256" key="6">
    <source>
        <dbReference type="ARBA" id="ARBA00022500"/>
    </source>
</evidence>
<feature type="region of interest" description="Disordered" evidence="11">
    <location>
        <begin position="102"/>
        <end position="145"/>
    </location>
</feature>
<comment type="subcellular location">
    <subcellularLocation>
        <location evidence="1">Cell membrane</location>
        <topology evidence="1">Peripheral membrane protein</topology>
        <orientation evidence="1">Cytoplasmic side</orientation>
    </subcellularLocation>
</comment>
<evidence type="ECO:0000256" key="1">
    <source>
        <dbReference type="ARBA" id="ARBA00004413"/>
    </source>
</evidence>
<keyword evidence="4" id="KW-0813">Transport</keyword>
<dbReference type="Gene3D" id="1.10.287.1700">
    <property type="match status" value="1"/>
</dbReference>
<evidence type="ECO:0000256" key="7">
    <source>
        <dbReference type="ARBA" id="ARBA00022795"/>
    </source>
</evidence>
<reference evidence="12 13" key="1">
    <citation type="submission" date="2020-10" db="EMBL/GenBank/DDBJ databases">
        <title>Phylogeny of dyella-like bacteria.</title>
        <authorList>
            <person name="Fu J."/>
        </authorList>
    </citation>
    <scope>NUCLEOTIDE SEQUENCE [LARGE SCALE GENOMIC DNA]</scope>
    <source>
        <strain evidence="12 13">Gsoil3046</strain>
    </source>
</reference>
<keyword evidence="8" id="KW-0653">Protein transport</keyword>
<evidence type="ECO:0000313" key="12">
    <source>
        <dbReference type="EMBL" id="MFK2903798.1"/>
    </source>
</evidence>
<proteinExistence type="inferred from homology"/>
<evidence type="ECO:0000256" key="9">
    <source>
        <dbReference type="ARBA" id="ARBA00023136"/>
    </source>
</evidence>
<comment type="caution">
    <text evidence="12">The sequence shown here is derived from an EMBL/GenBank/DDBJ whole genome shotgun (WGS) entry which is preliminary data.</text>
</comment>
<evidence type="ECO:0000256" key="3">
    <source>
        <dbReference type="ARBA" id="ARBA00020392"/>
    </source>
</evidence>
<comment type="similarity">
    <text evidence="2">Belongs to the FliJ family.</text>
</comment>
<keyword evidence="13" id="KW-1185">Reference proteome</keyword>
<dbReference type="PANTHER" id="PTHR38786">
    <property type="entry name" value="FLAGELLAR FLIJ PROTEIN"/>
    <property type="match status" value="1"/>
</dbReference>
<dbReference type="InterPro" id="IPR012823">
    <property type="entry name" value="Flagell_FliJ"/>
</dbReference>
<feature type="compositionally biased region" description="Basic residues" evidence="11">
    <location>
        <begin position="136"/>
        <end position="145"/>
    </location>
</feature>
<evidence type="ECO:0000256" key="8">
    <source>
        <dbReference type="ARBA" id="ARBA00022927"/>
    </source>
</evidence>
<dbReference type="RefSeq" id="WP_404631677.1">
    <property type="nucleotide sequence ID" value="NZ_JADIKM010000002.1"/>
</dbReference>
<dbReference type="EMBL" id="JADIKM010000002">
    <property type="protein sequence ID" value="MFK2903798.1"/>
    <property type="molecule type" value="Genomic_DNA"/>
</dbReference>
<dbReference type="Proteomes" id="UP001620460">
    <property type="component" value="Unassembled WGS sequence"/>
</dbReference>
<dbReference type="InterPro" id="IPR053716">
    <property type="entry name" value="Flag_assembly_chemotaxis_eff"/>
</dbReference>
<keyword evidence="12" id="KW-0282">Flagellum</keyword>
<organism evidence="12 13">
    <name type="scientific">Dyella ginsengisoli</name>
    <dbReference type="NCBI Taxonomy" id="363848"/>
    <lineage>
        <taxon>Bacteria</taxon>
        <taxon>Pseudomonadati</taxon>
        <taxon>Pseudomonadota</taxon>
        <taxon>Gammaproteobacteria</taxon>
        <taxon>Lysobacterales</taxon>
        <taxon>Rhodanobacteraceae</taxon>
        <taxon>Dyella</taxon>
    </lineage>
</organism>
<keyword evidence="10" id="KW-1006">Bacterial flagellum protein export</keyword>
<sequence length="145" mass="17277">MSSRADRLQPAVDQAHKRRDEAMQKLAEQQQRVARAEHQLDELKRYRRDYAEGQGDGMSVSALLNRQQFIERIDRAIEQQQLDVQRQQRQLDQVRGHWRDAHAREQALDSVVSNYRELERKAEDRREQSDVDERMQHRRPPGPGR</sequence>
<accession>A0ABW8JRP3</accession>
<keyword evidence="5" id="KW-1003">Cell membrane</keyword>
<keyword evidence="7" id="KW-1005">Bacterial flagellum biogenesis</keyword>
<dbReference type="Pfam" id="PF02050">
    <property type="entry name" value="FliJ"/>
    <property type="match status" value="1"/>
</dbReference>